<dbReference type="KEGG" id="ful:C4N20_02150"/>
<dbReference type="GO" id="GO:1990362">
    <property type="term" value="F:butanol dehydrogenase (NAD+) activity"/>
    <property type="evidence" value="ECO:0007669"/>
    <property type="project" value="InterPro"/>
</dbReference>
<organism evidence="4 5">
    <name type="scientific">Fusobacterium ulcerans</name>
    <dbReference type="NCBI Taxonomy" id="861"/>
    <lineage>
        <taxon>Bacteria</taxon>
        <taxon>Fusobacteriati</taxon>
        <taxon>Fusobacteriota</taxon>
        <taxon>Fusobacteriia</taxon>
        <taxon>Fusobacteriales</taxon>
        <taxon>Fusobacteriaceae</taxon>
        <taxon>Fusobacterium</taxon>
    </lineage>
</organism>
<gene>
    <name evidence="4" type="primary">bdhA_2</name>
    <name evidence="4" type="ORF">NCTC12112_02312</name>
</gene>
<evidence type="ECO:0000313" key="4">
    <source>
        <dbReference type="EMBL" id="SQJ09623.1"/>
    </source>
</evidence>
<dbReference type="GO" id="GO:0005829">
    <property type="term" value="C:cytosol"/>
    <property type="evidence" value="ECO:0007669"/>
    <property type="project" value="TreeGrafter"/>
</dbReference>
<dbReference type="GeneID" id="78453593"/>
<dbReference type="GO" id="GO:0046872">
    <property type="term" value="F:metal ion binding"/>
    <property type="evidence" value="ECO:0007669"/>
    <property type="project" value="InterPro"/>
</dbReference>
<dbReference type="RefSeq" id="WP_005981339.1">
    <property type="nucleotide sequence ID" value="NZ_CABKNW010000005.1"/>
</dbReference>
<proteinExistence type="predicted"/>
<evidence type="ECO:0000259" key="2">
    <source>
        <dbReference type="Pfam" id="PF00465"/>
    </source>
</evidence>
<dbReference type="SUPFAM" id="SSF56796">
    <property type="entry name" value="Dehydroquinate synthase-like"/>
    <property type="match status" value="1"/>
</dbReference>
<dbReference type="InterPro" id="IPR001670">
    <property type="entry name" value="ADH_Fe/GldA"/>
</dbReference>
<dbReference type="Pfam" id="PF25137">
    <property type="entry name" value="ADH_Fe_C"/>
    <property type="match status" value="1"/>
</dbReference>
<dbReference type="InterPro" id="IPR018211">
    <property type="entry name" value="ADH_Fe_CS"/>
</dbReference>
<dbReference type="PANTHER" id="PTHR43633:SF1">
    <property type="entry name" value="ALCOHOL DEHYDROGENASE YQHD"/>
    <property type="match status" value="1"/>
</dbReference>
<evidence type="ECO:0000313" key="5">
    <source>
        <dbReference type="Proteomes" id="UP000249008"/>
    </source>
</evidence>
<dbReference type="InterPro" id="IPR056798">
    <property type="entry name" value="ADH_Fe_C"/>
</dbReference>
<dbReference type="PANTHER" id="PTHR43633">
    <property type="entry name" value="ALCOHOL DEHYDROGENASE YQHD"/>
    <property type="match status" value="1"/>
</dbReference>
<protein>
    <submittedName>
        <fullName evidence="4">NADH-dependent butanol dehydrogenase A</fullName>
        <ecNumber evidence="4">1.1.1.-</ecNumber>
    </submittedName>
</protein>
<dbReference type="Proteomes" id="UP000249008">
    <property type="component" value="Chromosome 1"/>
</dbReference>
<dbReference type="AlphaFoldDB" id="A0AAX2JCF7"/>
<accession>A0AAX2JCF7</accession>
<name>A0AAX2JCF7_9FUSO</name>
<evidence type="ECO:0000256" key="1">
    <source>
        <dbReference type="ARBA" id="ARBA00023002"/>
    </source>
</evidence>
<feature type="domain" description="Alcohol dehydrogenase iron-type/glycerol dehydrogenase GldA" evidence="2">
    <location>
        <begin position="9"/>
        <end position="177"/>
    </location>
</feature>
<evidence type="ECO:0000259" key="3">
    <source>
        <dbReference type="Pfam" id="PF25137"/>
    </source>
</evidence>
<dbReference type="EC" id="1.1.1.-" evidence="4"/>
<dbReference type="CDD" id="cd08187">
    <property type="entry name" value="BDH"/>
    <property type="match status" value="1"/>
</dbReference>
<dbReference type="Gene3D" id="1.20.1090.10">
    <property type="entry name" value="Dehydroquinate synthase-like - alpha domain"/>
    <property type="match status" value="1"/>
</dbReference>
<feature type="domain" description="Fe-containing alcohol dehydrogenase-like C-terminal" evidence="3">
    <location>
        <begin position="189"/>
        <end position="385"/>
    </location>
</feature>
<dbReference type="GO" id="GO:1990002">
    <property type="term" value="F:methylglyoxal reductase (NADPH) (acetol producing) activity"/>
    <property type="evidence" value="ECO:0007669"/>
    <property type="project" value="TreeGrafter"/>
</dbReference>
<dbReference type="Pfam" id="PF00465">
    <property type="entry name" value="Fe-ADH"/>
    <property type="match status" value="1"/>
</dbReference>
<dbReference type="PROSITE" id="PS00060">
    <property type="entry name" value="ADH_IRON_2"/>
    <property type="match status" value="1"/>
</dbReference>
<dbReference type="GO" id="GO:0008106">
    <property type="term" value="F:alcohol dehydrogenase (NADP+) activity"/>
    <property type="evidence" value="ECO:0007669"/>
    <property type="project" value="TreeGrafter"/>
</dbReference>
<dbReference type="EMBL" id="LS483487">
    <property type="protein sequence ID" value="SQJ09623.1"/>
    <property type="molecule type" value="Genomic_DNA"/>
</dbReference>
<dbReference type="Gene3D" id="3.40.50.1970">
    <property type="match status" value="1"/>
</dbReference>
<dbReference type="InterPro" id="IPR044731">
    <property type="entry name" value="BDH-like"/>
</dbReference>
<sequence length="387" mass="43023">MDNFTFYNPAKIIFGKGTENQVGKEMKKLGSRVLLVYGGGTIKRIGLYDTVVKALNAENISFVELGGVQPNPRLKLVRDGIELCREHKLDAILAVGGGSTIDTAKGIAAGANYDGDVWDFYERKAGPDEALPIGVVLTIPAAGSESSMGSVITKEEGLLKRSCGNVSMIPKFAIMNPEFTFSLPNYQTACGASDILAHLMERYFTQVEHVDFTDRLIEATMKTVIDYAPLAIKEPENYDVRAEIMWAGTIAHNSLLNTGRLGDWGSHQIEHEISAIYDIAHGAGLSIVFPAWMKYVCHENMDRFVQFAVRVFGVSMTLTDKELVVKQGIQKLEEFYYSLGLPVYLREVDIPDDRLKEMAEKCCRKGPQGNFKKLYENDVFEILKLAR</sequence>
<dbReference type="FunFam" id="3.40.50.1970:FF:000003">
    <property type="entry name" value="Alcohol dehydrogenase, iron-containing"/>
    <property type="match status" value="1"/>
</dbReference>
<keyword evidence="1 4" id="KW-0560">Oxidoreductase</keyword>
<reference evidence="4 5" key="1">
    <citation type="submission" date="2018-06" db="EMBL/GenBank/DDBJ databases">
        <authorList>
            <consortium name="Pathogen Informatics"/>
            <person name="Doyle S."/>
        </authorList>
    </citation>
    <scope>NUCLEOTIDE SEQUENCE [LARGE SCALE GENOMIC DNA]</scope>
    <source>
        <strain evidence="4 5">NCTC12112</strain>
    </source>
</reference>